<evidence type="ECO:0000313" key="3">
    <source>
        <dbReference type="EMBL" id="SDG37536.1"/>
    </source>
</evidence>
<reference evidence="3 4" key="1">
    <citation type="submission" date="2016-10" db="EMBL/GenBank/DDBJ databases">
        <authorList>
            <person name="de Groot N.N."/>
        </authorList>
    </citation>
    <scope>NUCLEOTIDE SEQUENCE [LARGE SCALE GENOMIC DNA]</scope>
    <source>
        <strain evidence="3 4">CGMCC 1.10267</strain>
    </source>
</reference>
<gene>
    <name evidence="3" type="ORF">SAMN04487974_102279</name>
</gene>
<name>A0A1G7TQD8_9HYPH</name>
<dbReference type="STRING" id="440168.SAMN04487974_102279"/>
<proteinExistence type="predicted"/>
<feature type="region of interest" description="Disordered" evidence="1">
    <location>
        <begin position="123"/>
        <end position="152"/>
    </location>
</feature>
<keyword evidence="2" id="KW-0732">Signal</keyword>
<dbReference type="EMBL" id="FNCS01000002">
    <property type="protein sequence ID" value="SDG37536.1"/>
    <property type="molecule type" value="Genomic_DNA"/>
</dbReference>
<feature type="signal peptide" evidence="2">
    <location>
        <begin position="1"/>
        <end position="24"/>
    </location>
</feature>
<evidence type="ECO:0000313" key="4">
    <source>
        <dbReference type="Proteomes" id="UP000199495"/>
    </source>
</evidence>
<organism evidence="3 4">
    <name type="scientific">Pelagibacterium luteolum</name>
    <dbReference type="NCBI Taxonomy" id="440168"/>
    <lineage>
        <taxon>Bacteria</taxon>
        <taxon>Pseudomonadati</taxon>
        <taxon>Pseudomonadota</taxon>
        <taxon>Alphaproteobacteria</taxon>
        <taxon>Hyphomicrobiales</taxon>
        <taxon>Devosiaceae</taxon>
        <taxon>Pelagibacterium</taxon>
    </lineage>
</organism>
<evidence type="ECO:0000256" key="1">
    <source>
        <dbReference type="SAM" id="MobiDB-lite"/>
    </source>
</evidence>
<protein>
    <submittedName>
        <fullName evidence="3">Type VI secretion system protein VasI</fullName>
    </submittedName>
</protein>
<feature type="compositionally biased region" description="Polar residues" evidence="1">
    <location>
        <begin position="128"/>
        <end position="137"/>
    </location>
</feature>
<evidence type="ECO:0000256" key="2">
    <source>
        <dbReference type="SAM" id="SignalP"/>
    </source>
</evidence>
<accession>A0A1G7TQD8</accession>
<sequence>MVKRWLAMAAVLGGVMALPMPVSMAQAPSAERCAAIGPASERLQCYDSIFRSGQFTGESAGGQAPEQGLWTSGVEISQIEGTELPFATVQSEQLIPALSGGRAPARLTILCVDGETAIQFGFAGSPMGTPTSNSGPLTLQYDRQPPRSQSADLSPDRVAIGFFETDEARPIIDQLLQTQRLFVRATPPSQRSVTVSFQMEGIEAALEPVREACGW</sequence>
<dbReference type="RefSeq" id="WP_176762524.1">
    <property type="nucleotide sequence ID" value="NZ_FNCS01000002.1"/>
</dbReference>
<dbReference type="AlphaFoldDB" id="A0A1G7TQD8"/>
<feature type="chain" id="PRO_5011758457" evidence="2">
    <location>
        <begin position="25"/>
        <end position="215"/>
    </location>
</feature>
<keyword evidence="4" id="KW-1185">Reference proteome</keyword>
<dbReference type="Proteomes" id="UP000199495">
    <property type="component" value="Unassembled WGS sequence"/>
</dbReference>